<dbReference type="OrthoDB" id="6462918at2759"/>
<accession>A0A4Y2S019</accession>
<dbReference type="EMBL" id="BGPR01019233">
    <property type="protein sequence ID" value="GBN81351.1"/>
    <property type="molecule type" value="Genomic_DNA"/>
</dbReference>
<evidence type="ECO:0000313" key="1">
    <source>
        <dbReference type="EMBL" id="GBN81351.1"/>
    </source>
</evidence>
<comment type="caution">
    <text evidence="1">The sequence shown here is derived from an EMBL/GenBank/DDBJ whole genome shotgun (WGS) entry which is preliminary data.</text>
</comment>
<name>A0A4Y2S019_ARAVE</name>
<sequence length="124" mass="13814">MRGQIALAANTHMMKIGSSVDCKELWHEKCSSYEGREHLYATTANFSGCVLLDSRRKTSPGSGPTMEESEHDVGSLEELELYADEHYLAGKVPLEDHLGKVPRGVEECHQHNAGPLRFHVPQLE</sequence>
<keyword evidence="2" id="KW-1185">Reference proteome</keyword>
<organism evidence="1 2">
    <name type="scientific">Araneus ventricosus</name>
    <name type="common">Orbweaver spider</name>
    <name type="synonym">Epeira ventricosa</name>
    <dbReference type="NCBI Taxonomy" id="182803"/>
    <lineage>
        <taxon>Eukaryota</taxon>
        <taxon>Metazoa</taxon>
        <taxon>Ecdysozoa</taxon>
        <taxon>Arthropoda</taxon>
        <taxon>Chelicerata</taxon>
        <taxon>Arachnida</taxon>
        <taxon>Araneae</taxon>
        <taxon>Araneomorphae</taxon>
        <taxon>Entelegynae</taxon>
        <taxon>Araneoidea</taxon>
        <taxon>Araneidae</taxon>
        <taxon>Araneus</taxon>
    </lineage>
</organism>
<gene>
    <name evidence="1" type="ORF">AVEN_229843_1</name>
</gene>
<reference evidence="1 2" key="1">
    <citation type="journal article" date="2019" name="Sci. Rep.">
        <title>Orb-weaving spider Araneus ventricosus genome elucidates the spidroin gene catalogue.</title>
        <authorList>
            <person name="Kono N."/>
            <person name="Nakamura H."/>
            <person name="Ohtoshi R."/>
            <person name="Moran D.A.P."/>
            <person name="Shinohara A."/>
            <person name="Yoshida Y."/>
            <person name="Fujiwara M."/>
            <person name="Mori M."/>
            <person name="Tomita M."/>
            <person name="Arakawa K."/>
        </authorList>
    </citation>
    <scope>NUCLEOTIDE SEQUENCE [LARGE SCALE GENOMIC DNA]</scope>
</reference>
<proteinExistence type="predicted"/>
<dbReference type="Proteomes" id="UP000499080">
    <property type="component" value="Unassembled WGS sequence"/>
</dbReference>
<protein>
    <submittedName>
        <fullName evidence="1">Uncharacterized protein</fullName>
    </submittedName>
</protein>
<evidence type="ECO:0000313" key="2">
    <source>
        <dbReference type="Proteomes" id="UP000499080"/>
    </source>
</evidence>
<dbReference type="AlphaFoldDB" id="A0A4Y2S019"/>